<evidence type="ECO:0000313" key="2">
    <source>
        <dbReference type="EMBL" id="EFN57399.1"/>
    </source>
</evidence>
<dbReference type="STRING" id="554065.E1Z8U4"/>
<dbReference type="InParanoid" id="E1Z8U4"/>
<dbReference type="RefSeq" id="XP_005849501.1">
    <property type="nucleotide sequence ID" value="XM_005849439.1"/>
</dbReference>
<sequence>MADFFADLLPKQPSNSQNGSQKPPSFEDDVLVSPTASSDQARASSSAAMSGGPMRKDTAKDLEGVVQAVFQRFSGSLQKILEDVDRRLESLENRTEHICQVVTDLQSVAGLREDAAKERLGGLEKTLREVHRSVQIIRDKQELAEASAELAKLASPQPRRRRR</sequence>
<gene>
    <name evidence="2" type="ORF">CHLNCDRAFT_142823</name>
</gene>
<reference evidence="2 3" key="1">
    <citation type="journal article" date="2010" name="Plant Cell">
        <title>The Chlorella variabilis NC64A genome reveals adaptation to photosymbiosis, coevolution with viruses, and cryptic sex.</title>
        <authorList>
            <person name="Blanc G."/>
            <person name="Duncan G."/>
            <person name="Agarkova I."/>
            <person name="Borodovsky M."/>
            <person name="Gurnon J."/>
            <person name="Kuo A."/>
            <person name="Lindquist E."/>
            <person name="Lucas S."/>
            <person name="Pangilinan J."/>
            <person name="Polle J."/>
            <person name="Salamov A."/>
            <person name="Terry A."/>
            <person name="Yamada T."/>
            <person name="Dunigan D.D."/>
            <person name="Grigoriev I.V."/>
            <person name="Claverie J.M."/>
            <person name="Van Etten J.L."/>
        </authorList>
    </citation>
    <scope>NUCLEOTIDE SEQUENCE [LARGE SCALE GENOMIC DNA]</scope>
    <source>
        <strain evidence="2 3">NC64A</strain>
    </source>
</reference>
<feature type="compositionally biased region" description="Polar residues" evidence="1">
    <location>
        <begin position="12"/>
        <end position="23"/>
    </location>
</feature>
<dbReference type="AlphaFoldDB" id="E1Z8U4"/>
<keyword evidence="3" id="KW-1185">Reference proteome</keyword>
<dbReference type="Proteomes" id="UP000008141">
    <property type="component" value="Unassembled WGS sequence"/>
</dbReference>
<name>E1Z8U4_CHLVA</name>
<dbReference type="PANTHER" id="PTHR31805">
    <property type="entry name" value="RECEPTOR-LIKE KINASE, PUTATIVE (DUF1421)-RELATED"/>
    <property type="match status" value="1"/>
</dbReference>
<proteinExistence type="predicted"/>
<feature type="compositionally biased region" description="Low complexity" evidence="1">
    <location>
        <begin position="36"/>
        <end position="50"/>
    </location>
</feature>
<evidence type="ECO:0000256" key="1">
    <source>
        <dbReference type="SAM" id="MobiDB-lite"/>
    </source>
</evidence>
<evidence type="ECO:0000313" key="3">
    <source>
        <dbReference type="Proteomes" id="UP000008141"/>
    </source>
</evidence>
<accession>E1Z8U4</accession>
<dbReference type="PANTHER" id="PTHR31805:SF14">
    <property type="entry name" value="RECEPTOR-LIKE KINASE, PUTATIVE (DUF1421)-RELATED"/>
    <property type="match status" value="1"/>
</dbReference>
<feature type="region of interest" description="Disordered" evidence="1">
    <location>
        <begin position="1"/>
        <end position="59"/>
    </location>
</feature>
<organism evidence="3">
    <name type="scientific">Chlorella variabilis</name>
    <name type="common">Green alga</name>
    <dbReference type="NCBI Taxonomy" id="554065"/>
    <lineage>
        <taxon>Eukaryota</taxon>
        <taxon>Viridiplantae</taxon>
        <taxon>Chlorophyta</taxon>
        <taxon>core chlorophytes</taxon>
        <taxon>Trebouxiophyceae</taxon>
        <taxon>Chlorellales</taxon>
        <taxon>Chlorellaceae</taxon>
        <taxon>Chlorella clade</taxon>
        <taxon>Chlorella</taxon>
    </lineage>
</organism>
<protein>
    <submittedName>
        <fullName evidence="2">Uncharacterized protein</fullName>
    </submittedName>
</protein>
<dbReference type="KEGG" id="cvr:CHLNCDRAFT_142823"/>
<dbReference type="OrthoDB" id="549883at2759"/>
<dbReference type="EMBL" id="GL433839">
    <property type="protein sequence ID" value="EFN57399.1"/>
    <property type="molecule type" value="Genomic_DNA"/>
</dbReference>
<dbReference type="GeneID" id="17357159"/>